<feature type="signal peptide" evidence="1">
    <location>
        <begin position="1"/>
        <end position="16"/>
    </location>
</feature>
<sequence>MYKFLGLFAIFTVAFGCFPLGGGGGGGEDGEISDIAITSEPTFELSYSPPVEWTAPVSGVPEAGSGQMKSLEIATAVARKMIQNALLEAMIQLKDN</sequence>
<dbReference type="WBParaSite" id="PSU_v2.g19421.t1">
    <property type="protein sequence ID" value="PSU_v2.g19421.t1"/>
    <property type="gene ID" value="PSU_v2.g19421"/>
</dbReference>
<name>A0A914YJD3_9BILA</name>
<dbReference type="Proteomes" id="UP000887577">
    <property type="component" value="Unplaced"/>
</dbReference>
<feature type="chain" id="PRO_5036811139" evidence="1">
    <location>
        <begin position="17"/>
        <end position="96"/>
    </location>
</feature>
<proteinExistence type="predicted"/>
<dbReference type="AlphaFoldDB" id="A0A914YJD3"/>
<keyword evidence="1" id="KW-0732">Signal</keyword>
<keyword evidence="2" id="KW-1185">Reference proteome</keyword>
<organism evidence="2 3">
    <name type="scientific">Panagrolaimus superbus</name>
    <dbReference type="NCBI Taxonomy" id="310955"/>
    <lineage>
        <taxon>Eukaryota</taxon>
        <taxon>Metazoa</taxon>
        <taxon>Ecdysozoa</taxon>
        <taxon>Nematoda</taxon>
        <taxon>Chromadorea</taxon>
        <taxon>Rhabditida</taxon>
        <taxon>Tylenchina</taxon>
        <taxon>Panagrolaimomorpha</taxon>
        <taxon>Panagrolaimoidea</taxon>
        <taxon>Panagrolaimidae</taxon>
        <taxon>Panagrolaimus</taxon>
    </lineage>
</organism>
<evidence type="ECO:0000313" key="2">
    <source>
        <dbReference type="Proteomes" id="UP000887577"/>
    </source>
</evidence>
<accession>A0A914YJD3</accession>
<dbReference type="PROSITE" id="PS51257">
    <property type="entry name" value="PROKAR_LIPOPROTEIN"/>
    <property type="match status" value="1"/>
</dbReference>
<evidence type="ECO:0000313" key="3">
    <source>
        <dbReference type="WBParaSite" id="PSU_v2.g19421.t1"/>
    </source>
</evidence>
<evidence type="ECO:0000256" key="1">
    <source>
        <dbReference type="SAM" id="SignalP"/>
    </source>
</evidence>
<protein>
    <submittedName>
        <fullName evidence="3">Uncharacterized protein</fullName>
    </submittedName>
</protein>
<reference evidence="3" key="1">
    <citation type="submission" date="2022-11" db="UniProtKB">
        <authorList>
            <consortium name="WormBaseParasite"/>
        </authorList>
    </citation>
    <scope>IDENTIFICATION</scope>
</reference>